<comment type="similarity">
    <text evidence="8">Belongs to the YdjC deacetylase family. ChbG subfamily.</text>
</comment>
<keyword evidence="2 8" id="KW-0479">Metal-binding</keyword>
<dbReference type="NCBIfam" id="NF002559">
    <property type="entry name" value="PRK02134.1"/>
    <property type="match status" value="1"/>
</dbReference>
<comment type="pathway">
    <text evidence="8">Glycan degradation; chitin degradation.</text>
</comment>
<comment type="caution">
    <text evidence="9">The sequence shown here is derived from an EMBL/GenBank/DDBJ whole genome shotgun (WGS) entry which is preliminary data.</text>
</comment>
<dbReference type="PANTHER" id="PTHR31609">
    <property type="entry name" value="YDJC DEACETYLASE FAMILY MEMBER"/>
    <property type="match status" value="1"/>
</dbReference>
<keyword evidence="6 8" id="KW-0119">Carbohydrate metabolism</keyword>
<dbReference type="HAMAP" id="MF_01246">
    <property type="entry name" value="COD"/>
    <property type="match status" value="1"/>
</dbReference>
<evidence type="ECO:0000256" key="1">
    <source>
        <dbReference type="ARBA" id="ARBA00001946"/>
    </source>
</evidence>
<proteinExistence type="inferred from homology"/>
<keyword evidence="4 8" id="KW-0460">Magnesium</keyword>
<accession>A0ABS5SYA2</accession>
<name>A0ABS5SYA2_9GAMM</name>
<evidence type="ECO:0000256" key="6">
    <source>
        <dbReference type="ARBA" id="ARBA00023277"/>
    </source>
</evidence>
<comment type="catalytic activity">
    <reaction evidence="8">
        <text>diacetylchitobiose-6'-phosphate + H2O = N'-monoacetylchitobiose-6'-phosphate + acetate</text>
        <dbReference type="Rhea" id="RHEA:35083"/>
        <dbReference type="ChEBI" id="CHEBI:15377"/>
        <dbReference type="ChEBI" id="CHEBI:30089"/>
        <dbReference type="ChEBI" id="CHEBI:64883"/>
        <dbReference type="ChEBI" id="CHEBI:71315"/>
    </reaction>
</comment>
<keyword evidence="10" id="KW-1185">Reference proteome</keyword>
<dbReference type="Proteomes" id="UP000790096">
    <property type="component" value="Unassembled WGS sequence"/>
</dbReference>
<evidence type="ECO:0000256" key="5">
    <source>
        <dbReference type="ARBA" id="ARBA00023024"/>
    </source>
</evidence>
<comment type="subunit">
    <text evidence="8">Homodimer.</text>
</comment>
<dbReference type="Pfam" id="PF04794">
    <property type="entry name" value="YdjC"/>
    <property type="match status" value="1"/>
</dbReference>
<evidence type="ECO:0000256" key="4">
    <source>
        <dbReference type="ARBA" id="ARBA00022842"/>
    </source>
</evidence>
<dbReference type="InterPro" id="IPR006879">
    <property type="entry name" value="YdjC-like"/>
</dbReference>
<feature type="binding site" evidence="8">
    <location>
        <position position="61"/>
    </location>
    <ligand>
        <name>Mg(2+)</name>
        <dbReference type="ChEBI" id="CHEBI:18420"/>
    </ligand>
</feature>
<protein>
    <recommendedName>
        <fullName evidence="8">Chitooligosaccharide deacetylase</fullName>
        <shortName evidence="8">COD</shortName>
        <ecNumber evidence="8">3.5.1.105</ecNumber>
    </recommendedName>
    <alternativeName>
        <fullName evidence="8">Chitin disaccharide deacetylase</fullName>
    </alternativeName>
    <alternativeName>
        <fullName evidence="8">Chitobiose deacetylase</fullName>
    </alternativeName>
    <alternativeName>
        <fullName evidence="8">Chitobiose-6P deacetylase</fullName>
    </alternativeName>
    <alternativeName>
        <fullName evidence="8">Chitotriose deacetylase</fullName>
    </alternativeName>
    <alternativeName>
        <fullName evidence="8">Chitotriose-6P deacetylase</fullName>
    </alternativeName>
</protein>
<reference evidence="9 10" key="1">
    <citation type="submission" date="2020-04" db="EMBL/GenBank/DDBJ databases">
        <title>Genome sequencing of Rosenbergiella species.</title>
        <authorList>
            <person name="Alvarez-Perez S."/>
            <person name="Lievens B."/>
        </authorList>
    </citation>
    <scope>NUCLEOTIDE SEQUENCE [LARGE SCALE GENOMIC DNA]</scope>
    <source>
        <strain evidence="9 10">S61</strain>
    </source>
</reference>
<gene>
    <name evidence="8 9" type="primary">chbG</name>
    <name evidence="9" type="ORF">HH682_11830</name>
</gene>
<keyword evidence="7 8" id="KW-0624">Polysaccharide degradation</keyword>
<evidence type="ECO:0000313" key="10">
    <source>
        <dbReference type="Proteomes" id="UP000790096"/>
    </source>
</evidence>
<keyword evidence="5 8" id="KW-0146">Chitin degradation</keyword>
<dbReference type="GO" id="GO:0036311">
    <property type="term" value="F:chitin disaccharide deacetylase activity"/>
    <property type="evidence" value="ECO:0007669"/>
    <property type="project" value="UniProtKB-EC"/>
</dbReference>
<dbReference type="PANTHER" id="PTHR31609:SF1">
    <property type="entry name" value="CARBOHYDRATE DEACETYLASE"/>
    <property type="match status" value="1"/>
</dbReference>
<comment type="subcellular location">
    <subcellularLocation>
        <location evidence="8">Cytoplasm</location>
    </subcellularLocation>
</comment>
<keyword evidence="3 8" id="KW-0378">Hydrolase</keyword>
<keyword evidence="8" id="KW-0963">Cytoplasm</keyword>
<dbReference type="Gene3D" id="3.20.20.370">
    <property type="entry name" value="Glycoside hydrolase/deacetylase"/>
    <property type="match status" value="1"/>
</dbReference>
<organism evidence="9 10">
    <name type="scientific">Rosenbergiella gaditana</name>
    <dbReference type="NCBI Taxonomy" id="2726987"/>
    <lineage>
        <taxon>Bacteria</taxon>
        <taxon>Pseudomonadati</taxon>
        <taxon>Pseudomonadota</taxon>
        <taxon>Gammaproteobacteria</taxon>
        <taxon>Enterobacterales</taxon>
        <taxon>Erwiniaceae</taxon>
        <taxon>Rosenbergiella</taxon>
    </lineage>
</organism>
<comment type="function">
    <text evidence="8">Involved in the degradation of chitin. ChbG is essential for growth on the acetylated chitooligosaccharides chitobiose and chitotriose but is dispensable for growth on cellobiose and chitosan dimer, the deacetylated form of chitobiose. Deacetylation of chitobiose-6-P and chitotriose-6-P is necessary for both the activation of the chb promoter by the regulatory protein ChbR and the hydrolysis of phosphorylated beta-glucosides by the phospho-beta-glucosidase ChbF. Catalyzes the removal of only one acetyl group from chitobiose-6-P to yield monoacetylchitobiose-6-P, the inducer of ChbR and the substrate of ChbF.</text>
</comment>
<dbReference type="EMBL" id="JABBFR010000016">
    <property type="protein sequence ID" value="MBT0725092.1"/>
    <property type="molecule type" value="Genomic_DNA"/>
</dbReference>
<evidence type="ECO:0000256" key="2">
    <source>
        <dbReference type="ARBA" id="ARBA00022723"/>
    </source>
</evidence>
<sequence length="252" mass="28281">MARLLIVNADDFGLSKGQNYGIIEAHQHGIVTSTTAMVNGKAIAHAVELSQHAPDLGIGMHFVLTLGEPLSAMPTFARDGQLGKWVWQMAEEGRLPLQEIRRELACQYQRFIELFGYPPTHIDSHHHVHLIPDIYTIVEGFACEKGIPLRSDRQLVPHDGLDHNVARRCEGFSSAFYGDSISEALFLHILDDSLQRGESSLEVMCHPAFVDNTIIKSAYCYPRLLELDILTSSSLRQEVAKRGYRLTNFKMI</sequence>
<dbReference type="InterPro" id="IPR011330">
    <property type="entry name" value="Glyco_hydro/deAcase_b/a-brl"/>
</dbReference>
<evidence type="ECO:0000256" key="8">
    <source>
        <dbReference type="HAMAP-Rule" id="MF_01246"/>
    </source>
</evidence>
<dbReference type="InterPro" id="IPR022948">
    <property type="entry name" value="COD_ChbG_bac"/>
</dbReference>
<evidence type="ECO:0000256" key="3">
    <source>
        <dbReference type="ARBA" id="ARBA00022801"/>
    </source>
</evidence>
<evidence type="ECO:0000313" key="9">
    <source>
        <dbReference type="EMBL" id="MBT0725092.1"/>
    </source>
</evidence>
<dbReference type="CDD" id="cd10803">
    <property type="entry name" value="YdjC_EF3048_like"/>
    <property type="match status" value="1"/>
</dbReference>
<feature type="binding site" evidence="8">
    <location>
        <position position="125"/>
    </location>
    <ligand>
        <name>Mg(2+)</name>
        <dbReference type="ChEBI" id="CHEBI:18420"/>
    </ligand>
</feature>
<dbReference type="EC" id="3.5.1.105" evidence="8"/>
<comment type="catalytic activity">
    <reaction evidence="8">
        <text>N,N'-diacetylchitobiose + H2O = N-acetyl-beta-D-glucosaminyl-(1-&gt;4)-D-glucosamine + acetate</text>
        <dbReference type="Rhea" id="RHEA:27469"/>
        <dbReference type="ChEBI" id="CHEBI:15377"/>
        <dbReference type="ChEBI" id="CHEBI:28681"/>
        <dbReference type="ChEBI" id="CHEBI:30089"/>
        <dbReference type="ChEBI" id="CHEBI:59910"/>
        <dbReference type="EC" id="3.5.1.105"/>
    </reaction>
</comment>
<comment type="cofactor">
    <cofactor evidence="1 8">
        <name>Mg(2+)</name>
        <dbReference type="ChEBI" id="CHEBI:18420"/>
    </cofactor>
</comment>
<dbReference type="RefSeq" id="WP_214237749.1">
    <property type="nucleotide sequence ID" value="NZ_JABBFR010000016.1"/>
</dbReference>
<evidence type="ECO:0000256" key="7">
    <source>
        <dbReference type="ARBA" id="ARBA00023326"/>
    </source>
</evidence>
<dbReference type="SUPFAM" id="SSF88713">
    <property type="entry name" value="Glycoside hydrolase/deacetylase"/>
    <property type="match status" value="1"/>
</dbReference>